<evidence type="ECO:0000313" key="4">
    <source>
        <dbReference type="EMBL" id="CRG82752.1"/>
    </source>
</evidence>
<dbReference type="EMBL" id="CVMT01000001">
    <property type="protein sequence ID" value="CRG82752.1"/>
    <property type="molecule type" value="Genomic_DNA"/>
</dbReference>
<dbReference type="InterPro" id="IPR000917">
    <property type="entry name" value="Sulfatase_N"/>
</dbReference>
<dbReference type="STRING" id="28573.A0A0U1LIY1"/>
<dbReference type="AlphaFoldDB" id="A0A0U1LIY1"/>
<name>A0A0U1LIY1_TALIS</name>
<evidence type="ECO:0000313" key="5">
    <source>
        <dbReference type="Proteomes" id="UP000054383"/>
    </source>
</evidence>
<keyword evidence="5" id="KW-1185">Reference proteome</keyword>
<evidence type="ECO:0000256" key="1">
    <source>
        <dbReference type="ARBA" id="ARBA00008779"/>
    </source>
</evidence>
<keyword evidence="2 4" id="KW-0378">Hydrolase</keyword>
<evidence type="ECO:0000256" key="2">
    <source>
        <dbReference type="ARBA" id="ARBA00022801"/>
    </source>
</evidence>
<dbReference type="CDD" id="cd16027">
    <property type="entry name" value="SGSH"/>
    <property type="match status" value="1"/>
</dbReference>
<dbReference type="OrthoDB" id="103349at2759"/>
<dbReference type="InterPro" id="IPR050738">
    <property type="entry name" value="Sulfatase"/>
</dbReference>
<reference evidence="4 5" key="1">
    <citation type="submission" date="2015-04" db="EMBL/GenBank/DDBJ databases">
        <authorList>
            <person name="Syromyatnikov M.Y."/>
            <person name="Popov V.N."/>
        </authorList>
    </citation>
    <scope>NUCLEOTIDE SEQUENCE [LARGE SCALE GENOMIC DNA]</scope>
    <source>
        <strain evidence="4">WF-38-12</strain>
    </source>
</reference>
<feature type="domain" description="Sulfatase N-terminal" evidence="3">
    <location>
        <begin position="17"/>
        <end position="272"/>
    </location>
</feature>
<dbReference type="Proteomes" id="UP000054383">
    <property type="component" value="Unassembled WGS sequence"/>
</dbReference>
<evidence type="ECO:0000259" key="3">
    <source>
        <dbReference type="Pfam" id="PF00884"/>
    </source>
</evidence>
<sequence length="478" mass="54412">MMASTHIKYLNSLEDADDLGKQLSSYGANVIQTPNIDKLASQGTRFDYAFASTASCSGSRSVIYTGLHTHQNGQYGLASHRHHFVTFDHIETAPYLLNQIGYRTGILGKIHVGPAAVYPWEERQESTTRDVAVIADQAKAFFQKSKTETRPFFLTVGFHDPHRDNTRGGFGNDQDDTPGTRLELAEYYNSINRLDQGVGFILENLEDSGQADSTLVIFISDNGPPFINSKTTLYDAGVRLPLIVKHPQIKSAVSQHLISYVDILPTVLDYAGHSGIVDQSKKRLGRSLIPLLGNDSTLPDWNQVFGSHTFHEVTNYWPTRFIRNRRYKYHRNLAWRLDFPFAADLYGSLSWEDIRNIDSTKGDTLIGGRKLRDYFFRPPEELYDLENDPNEVHNLVKDPEHAAILENLRGKLEEWQLRTEDPWLYRDGVSVWFVRNHLKSGLNLPDRFDFDAEHPGNKNETGFPNDVAWGTEVDWRHS</sequence>
<proteinExistence type="inferred from homology"/>
<dbReference type="PANTHER" id="PTHR42693:SF53">
    <property type="entry name" value="ENDO-4-O-SULFATASE"/>
    <property type="match status" value="1"/>
</dbReference>
<dbReference type="OMA" id="MAYPMRM"/>
<protein>
    <submittedName>
        <fullName evidence="4">N-sulfoglucosamine sulfohydrolase</fullName>
    </submittedName>
</protein>
<dbReference type="SUPFAM" id="SSF53649">
    <property type="entry name" value="Alkaline phosphatase-like"/>
    <property type="match status" value="1"/>
</dbReference>
<accession>A0A0U1LIY1</accession>
<dbReference type="InterPro" id="IPR017850">
    <property type="entry name" value="Alkaline_phosphatase_core_sf"/>
</dbReference>
<dbReference type="GO" id="GO:0004065">
    <property type="term" value="F:arylsulfatase activity"/>
    <property type="evidence" value="ECO:0007669"/>
    <property type="project" value="TreeGrafter"/>
</dbReference>
<dbReference type="Gene3D" id="3.40.720.10">
    <property type="entry name" value="Alkaline Phosphatase, subunit A"/>
    <property type="match status" value="1"/>
</dbReference>
<dbReference type="Pfam" id="PF00884">
    <property type="entry name" value="Sulfatase"/>
    <property type="match status" value="1"/>
</dbReference>
<comment type="similarity">
    <text evidence="1">Belongs to the sulfatase family.</text>
</comment>
<gene>
    <name evidence="4" type="ORF">PISL3812_00098</name>
</gene>
<organism evidence="4 5">
    <name type="scientific">Talaromyces islandicus</name>
    <name type="common">Penicillium islandicum</name>
    <dbReference type="NCBI Taxonomy" id="28573"/>
    <lineage>
        <taxon>Eukaryota</taxon>
        <taxon>Fungi</taxon>
        <taxon>Dikarya</taxon>
        <taxon>Ascomycota</taxon>
        <taxon>Pezizomycotina</taxon>
        <taxon>Eurotiomycetes</taxon>
        <taxon>Eurotiomycetidae</taxon>
        <taxon>Eurotiales</taxon>
        <taxon>Trichocomaceae</taxon>
        <taxon>Talaromyces</taxon>
        <taxon>Talaromyces sect. Islandici</taxon>
    </lineage>
</organism>
<dbReference type="PANTHER" id="PTHR42693">
    <property type="entry name" value="ARYLSULFATASE FAMILY MEMBER"/>
    <property type="match status" value="1"/>
</dbReference>